<keyword evidence="4" id="KW-1185">Reference proteome</keyword>
<dbReference type="EMBL" id="LGRX02029108">
    <property type="protein sequence ID" value="KAK3247273.1"/>
    <property type="molecule type" value="Genomic_DNA"/>
</dbReference>
<dbReference type="AlphaFoldDB" id="A0AAE0C2Q0"/>
<gene>
    <name evidence="3" type="ORF">CYMTET_43222</name>
</gene>
<protein>
    <submittedName>
        <fullName evidence="3">Uncharacterized protein</fullName>
    </submittedName>
</protein>
<evidence type="ECO:0000256" key="1">
    <source>
        <dbReference type="SAM" id="MobiDB-lite"/>
    </source>
</evidence>
<feature type="signal peptide" evidence="2">
    <location>
        <begin position="1"/>
        <end position="25"/>
    </location>
</feature>
<keyword evidence="2" id="KW-0732">Signal</keyword>
<evidence type="ECO:0000313" key="4">
    <source>
        <dbReference type="Proteomes" id="UP001190700"/>
    </source>
</evidence>
<feature type="region of interest" description="Disordered" evidence="1">
    <location>
        <begin position="70"/>
        <end position="93"/>
    </location>
</feature>
<feature type="compositionally biased region" description="Polar residues" evidence="1">
    <location>
        <begin position="75"/>
        <end position="85"/>
    </location>
</feature>
<evidence type="ECO:0000313" key="3">
    <source>
        <dbReference type="EMBL" id="KAK3247273.1"/>
    </source>
</evidence>
<organism evidence="3 4">
    <name type="scientific">Cymbomonas tetramitiformis</name>
    <dbReference type="NCBI Taxonomy" id="36881"/>
    <lineage>
        <taxon>Eukaryota</taxon>
        <taxon>Viridiplantae</taxon>
        <taxon>Chlorophyta</taxon>
        <taxon>Pyramimonadophyceae</taxon>
        <taxon>Pyramimonadales</taxon>
        <taxon>Pyramimonadaceae</taxon>
        <taxon>Cymbomonas</taxon>
    </lineage>
</organism>
<sequence length="577" mass="63631">MFWLPFNSLSHLHLVGCLRYARVSAGTTAESQDRVAQRVPITCRTGCHKEQSPNLLVGTHALVTDHIHNEKAESRNPSSQTSSQPARPYVSMRDGCHSEASSFGLFTCELIPNNDHEAGTISEDPPHPPANCDVATRAGSLPSKCSATPNIQRARFVRGSEERGGCSREGPTTGERARTVWMGGIQPTWNTSYVRELVLCAMREERSCDGKAVSRTIGGEGSRAESVMVDSLREEKGDCPFDPELESVTIKCNARKGWLDEHKGVRVGFALLRFTRQEHADAALQLAGRNIPGVEDATFVVRPNLWAVPPPVVGSGESDAGSLQVEGGEAMLAQLPRTASEEYGGPSLEEQLNPLTITQLRDRLHAFTCEKTETLEQEAQARGGRVAKKRALLEWLCCVHRERLPRRCRYLAGIPVLDDLLEPLLKQLQGLRWPPKRRNVVAQEYMVLGVPQAGAAPKLLDKYAHLWALATRVLQSLDPAFEFSSIAVTKNFVASPHVDMGDKDCQYAIALGDFHSGGELCIEASPMEVVLVDTRNRLAKVDGRYPHWVMPYEGERFSLIFYQVTGMASPKDRAVHV</sequence>
<name>A0AAE0C2Q0_9CHLO</name>
<accession>A0AAE0C2Q0</accession>
<feature type="chain" id="PRO_5041917979" evidence="2">
    <location>
        <begin position="26"/>
        <end position="577"/>
    </location>
</feature>
<evidence type="ECO:0000256" key="2">
    <source>
        <dbReference type="SAM" id="SignalP"/>
    </source>
</evidence>
<reference evidence="3 4" key="1">
    <citation type="journal article" date="2015" name="Genome Biol. Evol.">
        <title>Comparative Genomics of a Bacterivorous Green Alga Reveals Evolutionary Causalities and Consequences of Phago-Mixotrophic Mode of Nutrition.</title>
        <authorList>
            <person name="Burns J.A."/>
            <person name="Paasch A."/>
            <person name="Narechania A."/>
            <person name="Kim E."/>
        </authorList>
    </citation>
    <scope>NUCLEOTIDE SEQUENCE [LARGE SCALE GENOMIC DNA]</scope>
    <source>
        <strain evidence="3 4">PLY_AMNH</strain>
    </source>
</reference>
<dbReference type="Proteomes" id="UP001190700">
    <property type="component" value="Unassembled WGS sequence"/>
</dbReference>
<comment type="caution">
    <text evidence="3">The sequence shown here is derived from an EMBL/GenBank/DDBJ whole genome shotgun (WGS) entry which is preliminary data.</text>
</comment>
<proteinExistence type="predicted"/>